<organism evidence="5 6">
    <name type="scientific">Kineobactrum salinum</name>
    <dbReference type="NCBI Taxonomy" id="2708301"/>
    <lineage>
        <taxon>Bacteria</taxon>
        <taxon>Pseudomonadati</taxon>
        <taxon>Pseudomonadota</taxon>
        <taxon>Gammaproteobacteria</taxon>
        <taxon>Cellvibrionales</taxon>
        <taxon>Halieaceae</taxon>
        <taxon>Kineobactrum</taxon>
    </lineage>
</organism>
<dbReference type="Proteomes" id="UP000477680">
    <property type="component" value="Chromosome"/>
</dbReference>
<evidence type="ECO:0000256" key="4">
    <source>
        <dbReference type="ARBA" id="ARBA00023002"/>
    </source>
</evidence>
<protein>
    <submittedName>
        <fullName evidence="5">Aromatic-ring-hydroxylating dioxygenase subunit beta</fullName>
    </submittedName>
</protein>
<evidence type="ECO:0000313" key="5">
    <source>
        <dbReference type="EMBL" id="QIB64926.1"/>
    </source>
</evidence>
<dbReference type="GO" id="GO:0019380">
    <property type="term" value="P:3-phenylpropionate catabolic process"/>
    <property type="evidence" value="ECO:0007669"/>
    <property type="project" value="TreeGrafter"/>
</dbReference>
<dbReference type="Gene3D" id="3.10.450.50">
    <property type="match status" value="1"/>
</dbReference>
<dbReference type="PANTHER" id="PTHR41534">
    <property type="entry name" value="BLR3401 PROTEIN"/>
    <property type="match status" value="1"/>
</dbReference>
<keyword evidence="4" id="KW-0560">Oxidoreductase</keyword>
<dbReference type="GO" id="GO:0051213">
    <property type="term" value="F:dioxygenase activity"/>
    <property type="evidence" value="ECO:0007669"/>
    <property type="project" value="UniProtKB-KW"/>
</dbReference>
<sequence length="165" mass="19430">MIEMNELSPYSIDEIKSFLYREAGHLDSANLDDWCALYTEDATYWMPITHDQEDPHNQVSLLYENNLLMDIRRRNFGHRLSPAMEAKVHCSHLIDNIKVTEFEKSTGSCVVTSNFQAVVYYQEQTVFAGTYEHHLLRIENDYRIRHKRVNLINCDAYHKAIIIYV</sequence>
<accession>A0A6C0TYS9</accession>
<evidence type="ECO:0000256" key="3">
    <source>
        <dbReference type="ARBA" id="ARBA00022964"/>
    </source>
</evidence>
<dbReference type="AlphaFoldDB" id="A0A6C0TYS9"/>
<dbReference type="InterPro" id="IPR000391">
    <property type="entry name" value="Rng_hydr_dOase-bsu"/>
</dbReference>
<keyword evidence="3 5" id="KW-0223">Dioxygenase</keyword>
<gene>
    <name evidence="5" type="ORF">G3T16_05500</name>
</gene>
<evidence type="ECO:0000313" key="6">
    <source>
        <dbReference type="Proteomes" id="UP000477680"/>
    </source>
</evidence>
<dbReference type="InterPro" id="IPR032710">
    <property type="entry name" value="NTF2-like_dom_sf"/>
</dbReference>
<evidence type="ECO:0000256" key="2">
    <source>
        <dbReference type="ARBA" id="ARBA00022797"/>
    </source>
</evidence>
<comment type="similarity">
    <text evidence="1">Belongs to the bacterial ring-hydroxylating dioxygenase beta subunit family.</text>
</comment>
<dbReference type="SUPFAM" id="SSF54427">
    <property type="entry name" value="NTF2-like"/>
    <property type="match status" value="1"/>
</dbReference>
<dbReference type="PANTHER" id="PTHR41534:SF1">
    <property type="entry name" value="BLR3401 PROTEIN"/>
    <property type="match status" value="1"/>
</dbReference>
<keyword evidence="2" id="KW-0058">Aromatic hydrocarbons catabolism</keyword>
<dbReference type="KEGG" id="kim:G3T16_05500"/>
<dbReference type="EMBL" id="CP048711">
    <property type="protein sequence ID" value="QIB64926.1"/>
    <property type="molecule type" value="Genomic_DNA"/>
</dbReference>
<reference evidence="5 6" key="1">
    <citation type="submission" date="2020-02" db="EMBL/GenBank/DDBJ databases">
        <title>Genome sequencing for Kineobactrum sp. M2.</title>
        <authorList>
            <person name="Park S.-J."/>
        </authorList>
    </citation>
    <scope>NUCLEOTIDE SEQUENCE [LARGE SCALE GENOMIC DNA]</scope>
    <source>
        <strain evidence="5 6">M2</strain>
    </source>
</reference>
<proteinExistence type="inferred from homology"/>
<keyword evidence="6" id="KW-1185">Reference proteome</keyword>
<dbReference type="RefSeq" id="WP_163494175.1">
    <property type="nucleotide sequence ID" value="NZ_CP048711.1"/>
</dbReference>
<dbReference type="Pfam" id="PF00866">
    <property type="entry name" value="Ring_hydroxyl_B"/>
    <property type="match status" value="1"/>
</dbReference>
<evidence type="ECO:0000256" key="1">
    <source>
        <dbReference type="ARBA" id="ARBA00009570"/>
    </source>
</evidence>
<name>A0A6C0TYS9_9GAMM</name>